<dbReference type="Gene3D" id="3.20.20.80">
    <property type="entry name" value="Glycosidases"/>
    <property type="match status" value="1"/>
</dbReference>
<evidence type="ECO:0000256" key="3">
    <source>
        <dbReference type="ARBA" id="ARBA00022801"/>
    </source>
</evidence>
<dbReference type="GeneID" id="68846162"/>
<dbReference type="InterPro" id="IPR017853">
    <property type="entry name" value="GH"/>
</dbReference>
<dbReference type="InterPro" id="IPR036156">
    <property type="entry name" value="Beta-gal/glucu_dom_sf"/>
</dbReference>
<sequence>MIDLSEGAWSLSLTEPGAIETPHATGHQWDFVPARVPGTVAGALAKAGRYDPEDPFPLHDKDVWYEAWFDAEPGQYRLCLDGLATIAEVYLNDVEVLSSRNMFRKYSLPVELTGRNVLKICFRALEPHLNAKGPRARWKPQLATSQGLRLVRTTLLGHMPGWCPEIHAVGPYRPIRLERETAPRIVDKHILADLAPDGSAALSVAVRLENVDAEPVLTCAGVSAKMTRQDDGTYAATLRPEGITPWMPHTHGDPALYDVAVHCADHTFSLGKTGFRRVEADHGHDGRGFGLKINGTSVFCRGAVWTNADLLNLSSGREAYRPLLEKARDAGMNMLRIGGTMLYESRAFFELCDELGLLVWQDFQFANYDYPVKDSAFVEEVEAELRDQLKESMGCPSVAVLCGGSEIYQQGAMMGLPEDRWKGPLCEEILPEIAAALRPDVPYAANSPCGGVLPFSPTEGIAHYYGVGAYLRPLEDARRADVRFAGECLAFSNVPVQQSLEEGLPAKPGHDPRWKARVPRDRGAGWDFEDVRDHYLKLLYDVEPAALRHGDPDRYLDLGRAVTGEVMSETYAEWRRPASNCQGALVWTLSDLSIGAGWGLIDAAGRPKPAWYALKRAFQPVLACVTDEGTNGLAILVINERAEEKPVKVSIACLKDGQVPVVSGELDLVLSPRSARTLNAVDLIGAFFDVTYAYRFGPPSHDITVVRLCDAQTGEQISEAHHFPLGRGHHRHFDAPEVNVHEDEAGTWSLMIVARRFLQSVAVDVPGFEPEDNWFHLAPGETRRVRLRQVEGDVRSDGQTAPKGHLVALNFAGRTTF</sequence>
<dbReference type="PANTHER" id="PTHR43730">
    <property type="entry name" value="BETA-MANNOSIDASE"/>
    <property type="match status" value="1"/>
</dbReference>
<feature type="domain" description="Beta-mannosidase-like galactose-binding" evidence="5">
    <location>
        <begin position="30"/>
        <end position="173"/>
    </location>
</feature>
<dbReference type="PANTHER" id="PTHR43730:SF1">
    <property type="entry name" value="BETA-MANNOSIDASE"/>
    <property type="match status" value="1"/>
</dbReference>
<accession>A0NRM5</accession>
<dbReference type="Gene3D" id="2.60.40.10">
    <property type="entry name" value="Immunoglobulins"/>
    <property type="match status" value="1"/>
</dbReference>
<evidence type="ECO:0000313" key="6">
    <source>
        <dbReference type="EMBL" id="EAV44806.1"/>
    </source>
</evidence>
<dbReference type="OrthoDB" id="9758603at2"/>
<comment type="catalytic activity">
    <reaction evidence="1">
        <text>Hydrolysis of terminal, non-reducing beta-D-mannose residues in beta-D-mannosides.</text>
        <dbReference type="EC" id="3.2.1.25"/>
    </reaction>
</comment>
<dbReference type="InterPro" id="IPR054593">
    <property type="entry name" value="Beta-mannosidase-like_N2"/>
</dbReference>
<evidence type="ECO:0000256" key="4">
    <source>
        <dbReference type="ARBA" id="ARBA00023295"/>
    </source>
</evidence>
<keyword evidence="3" id="KW-0378">Hydrolase</keyword>
<dbReference type="Pfam" id="PF22666">
    <property type="entry name" value="Glyco_hydro_2_N2"/>
    <property type="match status" value="1"/>
</dbReference>
<dbReference type="SUPFAM" id="SSF49303">
    <property type="entry name" value="beta-Galactosidase/glucuronidase domain"/>
    <property type="match status" value="2"/>
</dbReference>
<dbReference type="AlphaFoldDB" id="A0NRM5"/>
<dbReference type="Gene3D" id="2.60.120.260">
    <property type="entry name" value="Galactose-binding domain-like"/>
    <property type="match status" value="1"/>
</dbReference>
<dbReference type="InterPro" id="IPR008979">
    <property type="entry name" value="Galactose-bd-like_sf"/>
</dbReference>
<proteinExistence type="predicted"/>
<evidence type="ECO:0000256" key="1">
    <source>
        <dbReference type="ARBA" id="ARBA00000829"/>
    </source>
</evidence>
<name>A0NRM5_ROSAI</name>
<evidence type="ECO:0000313" key="7">
    <source>
        <dbReference type="Proteomes" id="UP000004848"/>
    </source>
</evidence>
<dbReference type="GO" id="GO:0004567">
    <property type="term" value="F:beta-mannosidase activity"/>
    <property type="evidence" value="ECO:0007669"/>
    <property type="project" value="UniProtKB-EC"/>
</dbReference>
<evidence type="ECO:0000259" key="5">
    <source>
        <dbReference type="Pfam" id="PF22666"/>
    </source>
</evidence>
<reference evidence="6 7" key="1">
    <citation type="submission" date="2006-05" db="EMBL/GenBank/DDBJ databases">
        <authorList>
            <person name="King G."/>
            <person name="Ferriera S."/>
            <person name="Johnson J."/>
            <person name="Kravitz S."/>
            <person name="Beeson K."/>
            <person name="Sutton G."/>
            <person name="Rogers Y.-H."/>
            <person name="Friedman R."/>
            <person name="Frazier M."/>
            <person name="Venter J.C."/>
        </authorList>
    </citation>
    <scope>NUCLEOTIDE SEQUENCE [LARGE SCALE GENOMIC DNA]</scope>
    <source>
        <strain evidence="7">ATCC 25650 / DSM 13394 / JCM 20685 / NBRC 16684 / NCIMB 2208 / IAM 12614 / B1</strain>
    </source>
</reference>
<dbReference type="SUPFAM" id="SSF49785">
    <property type="entry name" value="Galactose-binding domain-like"/>
    <property type="match status" value="1"/>
</dbReference>
<dbReference type="EC" id="3.2.1.25" evidence="2"/>
<dbReference type="GO" id="GO:0006516">
    <property type="term" value="P:glycoprotein catabolic process"/>
    <property type="evidence" value="ECO:0007669"/>
    <property type="project" value="TreeGrafter"/>
</dbReference>
<keyword evidence="4" id="KW-0326">Glycosidase</keyword>
<comment type="caution">
    <text evidence="6">The sequence shown here is derived from an EMBL/GenBank/DDBJ whole genome shotgun (WGS) entry which is preliminary data.</text>
</comment>
<dbReference type="RefSeq" id="WP_006933791.1">
    <property type="nucleotide sequence ID" value="NZ_AAUW01000005.1"/>
</dbReference>
<organism evidence="6 7">
    <name type="scientific">Roseibium aggregatum (strain ATCC 25650 / DSM 13394 / JCM 20685 / NBRC 16684 / NCIMB 2208 / IAM 12614 / B1)</name>
    <name type="common">Stappia aggregata</name>
    <dbReference type="NCBI Taxonomy" id="384765"/>
    <lineage>
        <taxon>Bacteria</taxon>
        <taxon>Pseudomonadati</taxon>
        <taxon>Pseudomonadota</taxon>
        <taxon>Alphaproteobacteria</taxon>
        <taxon>Hyphomicrobiales</taxon>
        <taxon>Stappiaceae</taxon>
        <taxon>Roseibium</taxon>
    </lineage>
</organism>
<dbReference type="EMBL" id="AAUW01000005">
    <property type="protein sequence ID" value="EAV44806.1"/>
    <property type="molecule type" value="Genomic_DNA"/>
</dbReference>
<gene>
    <name evidence="6" type="ORF">SIAM614_07998</name>
</gene>
<dbReference type="InterPro" id="IPR013783">
    <property type="entry name" value="Ig-like_fold"/>
</dbReference>
<dbReference type="eggNOG" id="COG3250">
    <property type="taxonomic scope" value="Bacteria"/>
</dbReference>
<protein>
    <recommendedName>
        <fullName evidence="2">beta-mannosidase</fullName>
        <ecNumber evidence="2">3.2.1.25</ecNumber>
    </recommendedName>
</protein>
<dbReference type="SUPFAM" id="SSF51445">
    <property type="entry name" value="(Trans)glycosidases"/>
    <property type="match status" value="1"/>
</dbReference>
<dbReference type="Proteomes" id="UP000004848">
    <property type="component" value="Unassembled WGS sequence"/>
</dbReference>
<evidence type="ECO:0000256" key="2">
    <source>
        <dbReference type="ARBA" id="ARBA00012754"/>
    </source>
</evidence>
<dbReference type="InterPro" id="IPR050887">
    <property type="entry name" value="Beta-mannosidase_GH2"/>
</dbReference>